<reference evidence="17" key="4">
    <citation type="journal article" date="2020" name="Nat. Microbiol.">
        <title>Structures of the stator complex that drives rotation of the bacterial flagellum.</title>
        <authorList>
            <person name="Deme J.C."/>
            <person name="Johnson S."/>
            <person name="Vickery O."/>
            <person name="Aron A."/>
            <person name="Monkhouse H."/>
            <person name="Griffiths T."/>
            <person name="James R.H."/>
            <person name="Berks B.C."/>
            <person name="Coulton J.W."/>
            <person name="Stansfeld P.J."/>
            <person name="Lea S.M."/>
        </authorList>
    </citation>
    <scope>NUCLEOTIDE SEQUENCE</scope>
</reference>
<feature type="transmembrane region" description="Helical" evidence="13">
    <location>
        <begin position="154"/>
        <end position="177"/>
    </location>
</feature>
<evidence type="ECO:0000256" key="10">
    <source>
        <dbReference type="ARBA" id="ARBA00023136"/>
    </source>
</evidence>
<dbReference type="PANTHER" id="PTHR30625:SF14">
    <property type="entry name" value="BIOPOLYMER TRANSPORT PROTEIN EXBB"/>
    <property type="match status" value="1"/>
</dbReference>
<comment type="subcellular location">
    <subcellularLocation>
        <location evidence="1">Cell inner membrane</location>
        <topology evidence="1">Multi-pass membrane protein</topology>
    </subcellularLocation>
    <subcellularLocation>
        <location evidence="12">Membrane</location>
        <topology evidence="12">Multi-pass membrane protein</topology>
    </subcellularLocation>
</comment>
<evidence type="ECO:0000256" key="9">
    <source>
        <dbReference type="ARBA" id="ARBA00022989"/>
    </source>
</evidence>
<feature type="signal peptide" evidence="14">
    <location>
        <begin position="1"/>
        <end position="25"/>
    </location>
</feature>
<accession>A0A8B6XB83</accession>
<dbReference type="GO" id="GO:0017038">
    <property type="term" value="P:protein import"/>
    <property type="evidence" value="ECO:0007669"/>
    <property type="project" value="TreeGrafter"/>
</dbReference>
<keyword evidence="10 13" id="KW-0472">Membrane</keyword>
<feature type="domain" description="MotA/TolQ/ExbB proton channel" evidence="15">
    <location>
        <begin position="132"/>
        <end position="230"/>
    </location>
</feature>
<keyword evidence="8 12" id="KW-0653">Protein transport</keyword>
<keyword evidence="4 12" id="KW-0813">Transport</keyword>
<reference evidence="17" key="2">
    <citation type="journal article" date="2016" name="Nature">
        <title>Structural insight into the role of the Ton complex in energy transduction.</title>
        <authorList>
            <person name="Celia H."/>
            <person name="Noinaj N."/>
            <person name="Zakharov S.D."/>
            <person name="Bordignon E."/>
            <person name="Botos I."/>
            <person name="Santamaria M."/>
            <person name="Barnard T.J."/>
            <person name="Cramer W.A."/>
            <person name="Lloubes R."/>
            <person name="Buchanan S.K."/>
        </authorList>
    </citation>
    <scope>NUCLEOTIDE SEQUENCE</scope>
</reference>
<reference evidence="17" key="1">
    <citation type="journal article" date="2001" name="Mol. Microbiol.">
        <title>The TolQ-TolR proteins energize TolA and share homologies with the flagellar motor proteins MotA-MotB.</title>
        <authorList>
            <person name="Cascales E."/>
            <person name="Lloubes R."/>
            <person name="Sturgis J.N."/>
        </authorList>
    </citation>
    <scope>NUCLEOTIDE SEQUENCE</scope>
</reference>
<dbReference type="AlphaFoldDB" id="A0A8B6XB83"/>
<keyword evidence="16" id="KW-1185">Reference proteome</keyword>
<dbReference type="OrthoDB" id="9805133at2"/>
<evidence type="ECO:0000256" key="12">
    <source>
        <dbReference type="RuleBase" id="RU004057"/>
    </source>
</evidence>
<dbReference type="Proteomes" id="UP000675920">
    <property type="component" value="Unplaced"/>
</dbReference>
<name>A0A8B6XB83_9BURK</name>
<comment type="function">
    <text evidence="11">Involved in the TonB-dependent energy-dependent transport of various receptor-bound substrates. Protects ExbD from proteolytic degradation and functionally stabilizes TonB.</text>
</comment>
<dbReference type="RefSeq" id="WP_084544990.1">
    <property type="nucleotide sequence ID" value="NZ_AXWS01000013.1"/>
</dbReference>
<evidence type="ECO:0000256" key="6">
    <source>
        <dbReference type="ARBA" id="ARBA00022519"/>
    </source>
</evidence>
<keyword evidence="7 13" id="KW-0812">Transmembrane</keyword>
<sequence>MKIHRLLARAATAAALATAAGLAFAQGEPAVAVDNPYGIGALWTQSDFVAKGVLSILAVMSAGSWYVIITKLLEQARINRQAKAASNDFWSAGTVQAGVARLTESSPFRFIAESGLEASRRHSGLHAHVDFADWVDLSIHRATERVQRRLSGGLSVLATVGSISPFVGLFGTVWGIYHALTAIGAAGQASIDKVAGPVGEALIMTAIGLAVAVPAVLGYNWLVRRNVAALDEVRDFSSELHSVLLSGGAATGATGVPAAGKAVEAGAQLQPA</sequence>
<evidence type="ECO:0000256" key="14">
    <source>
        <dbReference type="SAM" id="SignalP"/>
    </source>
</evidence>
<evidence type="ECO:0000256" key="8">
    <source>
        <dbReference type="ARBA" id="ARBA00022927"/>
    </source>
</evidence>
<evidence type="ECO:0000256" key="11">
    <source>
        <dbReference type="ARBA" id="ARBA00024816"/>
    </source>
</evidence>
<reference evidence="17" key="5">
    <citation type="submission" date="2025-08" db="UniProtKB">
        <authorList>
            <consortium name="RefSeq"/>
        </authorList>
    </citation>
    <scope>IDENTIFICATION</scope>
</reference>
<reference evidence="17" key="3">
    <citation type="journal article" date="2017" name="Methods Mol. Biol.">
        <title>Structure of the MotA/B Proton Channel.</title>
        <authorList>
            <person name="Kitao A."/>
            <person name="Nishihara Y."/>
        </authorList>
    </citation>
    <scope>NUCLEOTIDE SEQUENCE</scope>
</reference>
<keyword evidence="9 13" id="KW-1133">Transmembrane helix</keyword>
<keyword evidence="6" id="KW-0997">Cell inner membrane</keyword>
<dbReference type="Pfam" id="PF01618">
    <property type="entry name" value="MotA_ExbB"/>
    <property type="match status" value="1"/>
</dbReference>
<evidence type="ECO:0000256" key="4">
    <source>
        <dbReference type="ARBA" id="ARBA00022448"/>
    </source>
</evidence>
<evidence type="ECO:0000256" key="3">
    <source>
        <dbReference type="ARBA" id="ARBA00022093"/>
    </source>
</evidence>
<evidence type="ECO:0000256" key="13">
    <source>
        <dbReference type="SAM" id="Phobius"/>
    </source>
</evidence>
<evidence type="ECO:0000256" key="7">
    <source>
        <dbReference type="ARBA" id="ARBA00022692"/>
    </source>
</evidence>
<proteinExistence type="inferred from homology"/>
<evidence type="ECO:0000256" key="2">
    <source>
        <dbReference type="ARBA" id="ARBA00011471"/>
    </source>
</evidence>
<evidence type="ECO:0000313" key="17">
    <source>
        <dbReference type="RefSeq" id="WP_084544990.1"/>
    </source>
</evidence>
<evidence type="ECO:0000256" key="5">
    <source>
        <dbReference type="ARBA" id="ARBA00022475"/>
    </source>
</evidence>
<protein>
    <recommendedName>
        <fullName evidence="3">Biopolymer transport protein ExbB</fullName>
    </recommendedName>
</protein>
<comment type="similarity">
    <text evidence="12">Belongs to the exbB/tolQ family.</text>
</comment>
<feature type="chain" id="PRO_5034982062" description="Biopolymer transport protein ExbB" evidence="14">
    <location>
        <begin position="26"/>
        <end position="272"/>
    </location>
</feature>
<feature type="transmembrane region" description="Helical" evidence="13">
    <location>
        <begin position="49"/>
        <end position="73"/>
    </location>
</feature>
<organism evidence="16 17">
    <name type="scientific">Derxia gummosa DSM 723</name>
    <dbReference type="NCBI Taxonomy" id="1121388"/>
    <lineage>
        <taxon>Bacteria</taxon>
        <taxon>Pseudomonadati</taxon>
        <taxon>Pseudomonadota</taxon>
        <taxon>Betaproteobacteria</taxon>
        <taxon>Burkholderiales</taxon>
        <taxon>Alcaligenaceae</taxon>
        <taxon>Derxia</taxon>
    </lineage>
</organism>
<feature type="transmembrane region" description="Helical" evidence="13">
    <location>
        <begin position="201"/>
        <end position="222"/>
    </location>
</feature>
<keyword evidence="14" id="KW-0732">Signal</keyword>
<dbReference type="GO" id="GO:0005886">
    <property type="term" value="C:plasma membrane"/>
    <property type="evidence" value="ECO:0007669"/>
    <property type="project" value="UniProtKB-SubCell"/>
</dbReference>
<dbReference type="InterPro" id="IPR002898">
    <property type="entry name" value="MotA_ExbB_proton_chnl"/>
</dbReference>
<evidence type="ECO:0000259" key="15">
    <source>
        <dbReference type="Pfam" id="PF01618"/>
    </source>
</evidence>
<dbReference type="PANTHER" id="PTHR30625">
    <property type="entry name" value="PROTEIN TOLQ"/>
    <property type="match status" value="1"/>
</dbReference>
<dbReference type="InterPro" id="IPR050790">
    <property type="entry name" value="ExbB/TolQ_transport"/>
</dbReference>
<keyword evidence="5" id="KW-1003">Cell membrane</keyword>
<comment type="subunit">
    <text evidence="2">The accessory proteins ExbB and ExbD seem to form a complex with TonB.</text>
</comment>
<evidence type="ECO:0000313" key="16">
    <source>
        <dbReference type="Proteomes" id="UP000675920"/>
    </source>
</evidence>
<evidence type="ECO:0000256" key="1">
    <source>
        <dbReference type="ARBA" id="ARBA00004429"/>
    </source>
</evidence>